<accession>A0A533Q8J5</accession>
<gene>
    <name evidence="2" type="ORF">JETT_2725</name>
</gene>
<dbReference type="Proteomes" id="UP000319783">
    <property type="component" value="Unassembled WGS sequence"/>
</dbReference>
<proteinExistence type="predicted"/>
<dbReference type="EMBL" id="SULG01000067">
    <property type="protein sequence ID" value="TLD40997.1"/>
    <property type="molecule type" value="Genomic_DNA"/>
</dbReference>
<evidence type="ECO:0000313" key="2">
    <source>
        <dbReference type="EMBL" id="TLD40997.1"/>
    </source>
</evidence>
<protein>
    <recommendedName>
        <fullName evidence="1">DUF2357 domain-containing protein</fullName>
    </recommendedName>
</protein>
<dbReference type="AlphaFoldDB" id="A0A533Q8J5"/>
<comment type="caution">
    <text evidence="2">The sequence shown here is derived from an EMBL/GenBank/DDBJ whole genome shotgun (WGS) entry which is preliminary data.</text>
</comment>
<name>A0A533Q8J5_9BACT</name>
<sequence>MPHSLEEKIQLHLWPWSVEIPEESRNITAGCVEFPFYGSPILSISHEARLYIPSRMEQFKPLGTFYDNARYQVYETPHGILAGQAALKELRIRIADKTFYVAFNARDAAERFIPGSSNPSQKTPTARYVDAWSLVFDDLFDKATDSKGEYTSEIPWAAILDYLNEIKKDTAKEPRKALIVSIAEDMINRLPVTVASARKILLRCRDFVPIHRFQESDAHCLRWYVQQPGGTKEEKAGSKQRLLAVVRKESFNTLENQVLKDFINRCYLESSRYLQGEVTHDKKNSSRAMTVQSYKGTCNISLKETIFEEVVKPPHGIQPNYVLQQDTRYKKVWEWYKKLLRREHAEDSLWDWQSRTWADVMRLLIGAALMNYGEGKKNKQEIHHGFLFEPLAKAPLHLRLEQERGSRIVADSLPGPFLITRVVNGMLCEKMVLEIIHPDIAQKHQIVEDLGRVGGHLYMVLYPLGSCSIKKRVFVFWSVNGAGGIEVDNDKMAISAYKALWQHYVMSRARRLEFPSLKGMIVASSLKEQDSKLFTGDKEKLPVLIVPADPEAPEAWASAVDKLCVAIEEMLKQCYE</sequence>
<reference evidence="2 3" key="1">
    <citation type="submission" date="2019-04" db="EMBL/GenBank/DDBJ databases">
        <title>Genome of a novel bacterium Candidatus Jettenia ecosi reconstructed from metagenome of an anammox bioreactor.</title>
        <authorList>
            <person name="Mardanov A.V."/>
            <person name="Beletsky A.V."/>
            <person name="Ravin N.V."/>
            <person name="Botchkova E.A."/>
            <person name="Litti Y.V."/>
            <person name="Nozhevnikova A.N."/>
        </authorList>
    </citation>
    <scope>NUCLEOTIDE SEQUENCE [LARGE SCALE GENOMIC DNA]</scope>
    <source>
        <strain evidence="2">J2</strain>
    </source>
</reference>
<dbReference type="Pfam" id="PF09823">
    <property type="entry name" value="DUF2357"/>
    <property type="match status" value="1"/>
</dbReference>
<evidence type="ECO:0000313" key="3">
    <source>
        <dbReference type="Proteomes" id="UP000319783"/>
    </source>
</evidence>
<evidence type="ECO:0000259" key="1">
    <source>
        <dbReference type="Pfam" id="PF09823"/>
    </source>
</evidence>
<feature type="domain" description="DUF2357" evidence="1">
    <location>
        <begin position="178"/>
        <end position="335"/>
    </location>
</feature>
<organism evidence="2 3">
    <name type="scientific">Candidatus Jettenia ecosi</name>
    <dbReference type="NCBI Taxonomy" id="2494326"/>
    <lineage>
        <taxon>Bacteria</taxon>
        <taxon>Pseudomonadati</taxon>
        <taxon>Planctomycetota</taxon>
        <taxon>Candidatus Brocadiia</taxon>
        <taxon>Candidatus Brocadiales</taxon>
        <taxon>Candidatus Brocadiaceae</taxon>
        <taxon>Candidatus Jettenia</taxon>
    </lineage>
</organism>
<dbReference type="InterPro" id="IPR018633">
    <property type="entry name" value="DUF2357"/>
</dbReference>